<name>A0AAJ6NF37_9PAST</name>
<feature type="domain" description="Sulfatase N-terminal" evidence="8">
    <location>
        <begin position="210"/>
        <end position="471"/>
    </location>
</feature>
<dbReference type="InterPro" id="IPR017850">
    <property type="entry name" value="Alkaline_phosphatase_core_sf"/>
</dbReference>
<evidence type="ECO:0000256" key="3">
    <source>
        <dbReference type="ARBA" id="ARBA00022679"/>
    </source>
</evidence>
<keyword evidence="4 7" id="KW-0812">Transmembrane</keyword>
<dbReference type="GO" id="GO:0005886">
    <property type="term" value="C:plasma membrane"/>
    <property type="evidence" value="ECO:0007669"/>
    <property type="project" value="UniProtKB-SubCell"/>
</dbReference>
<dbReference type="PANTHER" id="PTHR30443">
    <property type="entry name" value="INNER MEMBRANE PROTEIN"/>
    <property type="match status" value="1"/>
</dbReference>
<dbReference type="InterPro" id="IPR000917">
    <property type="entry name" value="Sulfatase_N"/>
</dbReference>
<feature type="transmembrane region" description="Helical" evidence="7">
    <location>
        <begin position="5"/>
        <end position="25"/>
    </location>
</feature>
<evidence type="ECO:0000256" key="2">
    <source>
        <dbReference type="ARBA" id="ARBA00022475"/>
    </source>
</evidence>
<keyword evidence="2" id="KW-1003">Cell membrane</keyword>
<gene>
    <name evidence="9" type="ORF">QJU97_09295</name>
</gene>
<keyword evidence="3" id="KW-0808">Transferase</keyword>
<evidence type="ECO:0000256" key="5">
    <source>
        <dbReference type="ARBA" id="ARBA00022989"/>
    </source>
</evidence>
<dbReference type="InterPro" id="IPR058130">
    <property type="entry name" value="PEA_transf_C"/>
</dbReference>
<keyword evidence="5 7" id="KW-1133">Transmembrane helix</keyword>
<evidence type="ECO:0000313" key="10">
    <source>
        <dbReference type="Proteomes" id="UP001231736"/>
    </source>
</evidence>
<dbReference type="GO" id="GO:0016776">
    <property type="term" value="F:phosphotransferase activity, phosphate group as acceptor"/>
    <property type="evidence" value="ECO:0007669"/>
    <property type="project" value="TreeGrafter"/>
</dbReference>
<keyword evidence="9" id="KW-0378">Hydrolase</keyword>
<sequence length="521" mass="60053">MKRNLIILIIYSLLLFCSEILYRHFFGIPNIYRYGETFLIIFIILSLFFFAKYRFTQVMIGMFFALSVIANNLHYAVYEGWITSRNYLLMFTEIIEITNAGITMLDKIVIPMIWGGVEVILFLSIAKFRHRTSVISDIIFYLFISYMCIRSFKTSNDIGLTPRTNYSRIKSNAFSFTSFLGKTLPYELFNLSDVPLYIKPTPQANTPKIKNIIFIVGESLSANNAHVFGYTRNTTPFLDKMAKNPNAIVKPSYSTGLGTAISLPAFFNAIPHPNGMKQIDSGNTNLFRLAKKQKFKTDYHTSQPEWSMYILGLMGRKWIDEVTFPSKNGTSINEGMNDHKLLPYLEKTDFTHDKHFFVLHQRGSHMPYAKYLSDNEKVFKDDTPLDNYDSTVYNTDLLIKKVFEYLQKQPNDDWILIYTSDHGQNVSNEIYNQGTNVDANYSVPVFIYTPNKSVTQTMKQHFKQCKKLIHHQLATFIINILGYDMPISDCKTGVINSGMLSGDEGYLKISENKVEKVYPQK</sequence>
<dbReference type="EMBL" id="JASAYT010000033">
    <property type="protein sequence ID" value="MDP8175643.1"/>
    <property type="molecule type" value="Genomic_DNA"/>
</dbReference>
<reference evidence="9" key="1">
    <citation type="journal article" date="2023" name="Front. Microbiol.">
        <title>Phylogeography and host specificity of Pasteurellaceae pathogenic to sea-farmed fish in the north-east Atlantic.</title>
        <authorList>
            <person name="Gulla S."/>
            <person name="Colquhoun D.J."/>
            <person name="Olsen A.B."/>
            <person name="Spilsberg B."/>
            <person name="Lagesen K."/>
            <person name="Aakesson C.P."/>
            <person name="Strom S."/>
            <person name="Manji F."/>
            <person name="Birkbeck T.H."/>
            <person name="Nilsen H.K."/>
        </authorList>
    </citation>
    <scope>NUCLEOTIDE SEQUENCE</scope>
    <source>
        <strain evidence="9">98B1</strain>
    </source>
</reference>
<protein>
    <submittedName>
        <fullName evidence="9">Sulfatase-like hydrolase/transferase</fullName>
    </submittedName>
</protein>
<organism evidence="9 10">
    <name type="scientific">Phocoenobacter skyensis</name>
    <dbReference type="NCBI Taxonomy" id="97481"/>
    <lineage>
        <taxon>Bacteria</taxon>
        <taxon>Pseudomonadati</taxon>
        <taxon>Pseudomonadota</taxon>
        <taxon>Gammaproteobacteria</taxon>
        <taxon>Pasteurellales</taxon>
        <taxon>Pasteurellaceae</taxon>
        <taxon>Phocoenobacter</taxon>
    </lineage>
</organism>
<feature type="transmembrane region" description="Helical" evidence="7">
    <location>
        <begin position="108"/>
        <end position="126"/>
    </location>
</feature>
<dbReference type="AlphaFoldDB" id="A0AAJ6NF37"/>
<dbReference type="GO" id="GO:0016787">
    <property type="term" value="F:hydrolase activity"/>
    <property type="evidence" value="ECO:0007669"/>
    <property type="project" value="UniProtKB-KW"/>
</dbReference>
<proteinExistence type="predicted"/>
<dbReference type="InterPro" id="IPR040423">
    <property type="entry name" value="PEA_transferase"/>
</dbReference>
<evidence type="ECO:0000256" key="4">
    <source>
        <dbReference type="ARBA" id="ARBA00022692"/>
    </source>
</evidence>
<feature type="transmembrane region" description="Helical" evidence="7">
    <location>
        <begin position="58"/>
        <end position="78"/>
    </location>
</feature>
<feature type="transmembrane region" description="Helical" evidence="7">
    <location>
        <begin position="133"/>
        <end position="152"/>
    </location>
</feature>
<dbReference type="Pfam" id="PF00884">
    <property type="entry name" value="Sulfatase"/>
    <property type="match status" value="1"/>
</dbReference>
<dbReference type="RefSeq" id="WP_306387537.1">
    <property type="nucleotide sequence ID" value="NZ_JASAYT010000033.1"/>
</dbReference>
<accession>A0AAJ6NF37</accession>
<dbReference type="SUPFAM" id="SSF53649">
    <property type="entry name" value="Alkaline phosphatase-like"/>
    <property type="match status" value="1"/>
</dbReference>
<feature type="transmembrane region" description="Helical" evidence="7">
    <location>
        <begin position="31"/>
        <end position="51"/>
    </location>
</feature>
<evidence type="ECO:0000259" key="8">
    <source>
        <dbReference type="Pfam" id="PF00884"/>
    </source>
</evidence>
<dbReference type="CDD" id="cd16017">
    <property type="entry name" value="LptA"/>
    <property type="match status" value="1"/>
</dbReference>
<dbReference type="PANTHER" id="PTHR30443:SF0">
    <property type="entry name" value="PHOSPHOETHANOLAMINE TRANSFERASE EPTA"/>
    <property type="match status" value="1"/>
</dbReference>
<dbReference type="GO" id="GO:0009244">
    <property type="term" value="P:lipopolysaccharide core region biosynthetic process"/>
    <property type="evidence" value="ECO:0007669"/>
    <property type="project" value="TreeGrafter"/>
</dbReference>
<dbReference type="Gene3D" id="3.40.720.10">
    <property type="entry name" value="Alkaline Phosphatase, subunit A"/>
    <property type="match status" value="1"/>
</dbReference>
<comment type="caution">
    <text evidence="9">The sequence shown here is derived from an EMBL/GenBank/DDBJ whole genome shotgun (WGS) entry which is preliminary data.</text>
</comment>
<evidence type="ECO:0000256" key="6">
    <source>
        <dbReference type="ARBA" id="ARBA00023136"/>
    </source>
</evidence>
<evidence type="ECO:0000256" key="1">
    <source>
        <dbReference type="ARBA" id="ARBA00004651"/>
    </source>
</evidence>
<evidence type="ECO:0000313" key="9">
    <source>
        <dbReference type="EMBL" id="MDP8175643.1"/>
    </source>
</evidence>
<comment type="subcellular location">
    <subcellularLocation>
        <location evidence="1">Cell membrane</location>
        <topology evidence="1">Multi-pass membrane protein</topology>
    </subcellularLocation>
</comment>
<evidence type="ECO:0000256" key="7">
    <source>
        <dbReference type="SAM" id="Phobius"/>
    </source>
</evidence>
<keyword evidence="6 7" id="KW-0472">Membrane</keyword>
<dbReference type="Proteomes" id="UP001231736">
    <property type="component" value="Unassembled WGS sequence"/>
</dbReference>